<proteinExistence type="predicted"/>
<evidence type="ECO:0000313" key="1">
    <source>
        <dbReference type="EMBL" id="RVU46717.1"/>
    </source>
</evidence>
<dbReference type="EMBL" id="SADD01000002">
    <property type="protein sequence ID" value="RVU46717.1"/>
    <property type="molecule type" value="Genomic_DNA"/>
</dbReference>
<evidence type="ECO:0000313" key="2">
    <source>
        <dbReference type="Proteomes" id="UP000282926"/>
    </source>
</evidence>
<evidence type="ECO:0008006" key="3">
    <source>
        <dbReference type="Google" id="ProtNLM"/>
    </source>
</evidence>
<keyword evidence="2" id="KW-1185">Reference proteome</keyword>
<protein>
    <recommendedName>
        <fullName evidence="3">Helicase XPB/Ssl2 N-terminal domain-containing protein</fullName>
    </recommendedName>
</protein>
<organism evidence="1 2">
    <name type="scientific">Lujinxingia sediminis</name>
    <dbReference type="NCBI Taxonomy" id="2480984"/>
    <lineage>
        <taxon>Bacteria</taxon>
        <taxon>Deltaproteobacteria</taxon>
        <taxon>Bradymonadales</taxon>
        <taxon>Lujinxingiaceae</taxon>
        <taxon>Lujinxingia</taxon>
    </lineage>
</organism>
<dbReference type="RefSeq" id="WP_127779565.1">
    <property type="nucleotide sequence ID" value="NZ_SADD01000002.1"/>
</dbReference>
<reference evidence="1 2" key="1">
    <citation type="submission" date="2019-01" db="EMBL/GenBank/DDBJ databases">
        <title>Lujinxingia litoralis gen. nov., sp. nov. and Lujinxingia sediminis gen. nov., sp. nov., new members in the order Bradymonadales, isolated from coastal sediment.</title>
        <authorList>
            <person name="Li C.-M."/>
        </authorList>
    </citation>
    <scope>NUCLEOTIDE SEQUENCE [LARGE SCALE GENOMIC DNA]</scope>
    <source>
        <strain evidence="1 2">SEH01</strain>
    </source>
</reference>
<accession>A0ABY0CUH8</accession>
<gene>
    <name evidence="1" type="ORF">EA187_06160</name>
</gene>
<comment type="caution">
    <text evidence="1">The sequence shown here is derived from an EMBL/GenBank/DDBJ whole genome shotgun (WGS) entry which is preliminary data.</text>
</comment>
<sequence length="603" mass="64699">MREVATIQGDDKDLKAARQRVRRVVVDVLESYLPAFIGALAESGLGSEGQAARVERLVLAIHGVELVSELQERGRPTLTTYDAGGGGALKINATLLMEIEPVALVDAFAPALAQILGLSPTLVSLILKLRDDQQVRNLAGQAARHAAAKPVAATKIPALVRWRLERFEARHAGLIAGLSGAALAFDVRGREALMRALASEPRWPEWFDVCEVPYLQSAVAAAGSALQRTPWARHAGALTELLWECGGVSPRSALRQAARTLRSIPAVDQGSALRLVAEVLAEGATPQGGELDAWPTFAELAQAWRDLLAQEARHLGSWRAAHDTSLELDVFESPSVATGLSEPASLPWTTPLLCWSTRERDALGDLLRGMERALQGAAAPVRAGLLGARAFEARAPLARGEHQSWRVGVPRRVPAATAEMQEAIDAAFAATRASMNARFASLSDAEKQRALSLALGGYSGFLPRARAIWERRLAPVRARKSAAAFDGLITELARSLGLPLLVDVFESPAPNAPLGAMPVFCVPAIWSEQADFAPVWIPIEVIGESLASAPLRLRLVTLAQGALRWAGDHTVQPGELRQIPAERLLGSIYEGALMMTVHRREIG</sequence>
<dbReference type="Proteomes" id="UP000282926">
    <property type="component" value="Unassembled WGS sequence"/>
</dbReference>
<name>A0ABY0CUH8_9DELT</name>